<evidence type="ECO:0000256" key="1">
    <source>
        <dbReference type="SAM" id="Phobius"/>
    </source>
</evidence>
<keyword evidence="1" id="KW-0472">Membrane</keyword>
<dbReference type="Proteomes" id="UP000183287">
    <property type="component" value="Unassembled WGS sequence"/>
</dbReference>
<organism evidence="2 3">
    <name type="scientific">Nitrosomonas communis</name>
    <dbReference type="NCBI Taxonomy" id="44574"/>
    <lineage>
        <taxon>Bacteria</taxon>
        <taxon>Pseudomonadati</taxon>
        <taxon>Pseudomonadota</taxon>
        <taxon>Betaproteobacteria</taxon>
        <taxon>Nitrosomonadales</taxon>
        <taxon>Nitrosomonadaceae</taxon>
        <taxon>Nitrosomonas</taxon>
    </lineage>
</organism>
<keyword evidence="1" id="KW-1133">Transmembrane helix</keyword>
<name>A0A1I4WAG3_9PROT</name>
<evidence type="ECO:0000313" key="2">
    <source>
        <dbReference type="EMBL" id="SFN10302.1"/>
    </source>
</evidence>
<protein>
    <submittedName>
        <fullName evidence="2">Uncharacterized protein</fullName>
    </submittedName>
</protein>
<sequence length="102" mass="11323">MDGKGRFLRRKAKVIATIVAIAAIELLKAFVNVSNKAEELNMVLTTTGKAAVVAGWRWTTNDKTLAWKMMIHDILIVFGALFAYMDGLSIHHKDISQTKSGY</sequence>
<feature type="transmembrane region" description="Helical" evidence="1">
    <location>
        <begin position="65"/>
        <end position="85"/>
    </location>
</feature>
<dbReference type="RefSeq" id="WP_074907155.1">
    <property type="nucleotide sequence ID" value="NZ_FOUB01000103.1"/>
</dbReference>
<dbReference type="EMBL" id="FOUB01000103">
    <property type="protein sequence ID" value="SFN10302.1"/>
    <property type="molecule type" value="Genomic_DNA"/>
</dbReference>
<reference evidence="3" key="1">
    <citation type="submission" date="2016-10" db="EMBL/GenBank/DDBJ databases">
        <authorList>
            <person name="Varghese N."/>
            <person name="Submissions S."/>
        </authorList>
    </citation>
    <scope>NUCLEOTIDE SEQUENCE [LARGE SCALE GENOMIC DNA]</scope>
    <source>
        <strain evidence="3">Nm44</strain>
    </source>
</reference>
<dbReference type="AlphaFoldDB" id="A0A1I4WAG3"/>
<evidence type="ECO:0000313" key="3">
    <source>
        <dbReference type="Proteomes" id="UP000183287"/>
    </source>
</evidence>
<gene>
    <name evidence="2" type="ORF">SAMN05421863_11038</name>
</gene>
<proteinExistence type="predicted"/>
<feature type="transmembrane region" description="Helical" evidence="1">
    <location>
        <begin position="12"/>
        <end position="31"/>
    </location>
</feature>
<keyword evidence="1" id="KW-0812">Transmembrane</keyword>
<accession>A0A1I4WAG3</accession>
<keyword evidence="3" id="KW-1185">Reference proteome</keyword>